<organism evidence="3 4">
    <name type="scientific">Actinopolymorpha singaporensis</name>
    <dbReference type="NCBI Taxonomy" id="117157"/>
    <lineage>
        <taxon>Bacteria</taxon>
        <taxon>Bacillati</taxon>
        <taxon>Actinomycetota</taxon>
        <taxon>Actinomycetes</taxon>
        <taxon>Propionibacteriales</taxon>
        <taxon>Actinopolymorphaceae</taxon>
        <taxon>Actinopolymorpha</taxon>
    </lineage>
</organism>
<keyword evidence="2" id="KW-0812">Transmembrane</keyword>
<dbReference type="STRING" id="117157.SAMN04489717_2974"/>
<evidence type="ECO:0008006" key="5">
    <source>
        <dbReference type="Google" id="ProtNLM"/>
    </source>
</evidence>
<dbReference type="EMBL" id="LT629732">
    <property type="protein sequence ID" value="SDS52698.1"/>
    <property type="molecule type" value="Genomic_DNA"/>
</dbReference>
<reference evidence="3 4" key="1">
    <citation type="submission" date="2016-10" db="EMBL/GenBank/DDBJ databases">
        <authorList>
            <person name="de Groot N.N."/>
        </authorList>
    </citation>
    <scope>NUCLEOTIDE SEQUENCE [LARGE SCALE GENOMIC DNA]</scope>
    <source>
        <strain evidence="3 4">DSM 22024</strain>
    </source>
</reference>
<dbReference type="AlphaFoldDB" id="A0A1H1SXS7"/>
<name>A0A1H1SXS7_9ACTN</name>
<keyword evidence="4" id="KW-1185">Reference proteome</keyword>
<keyword evidence="2" id="KW-1133">Transmembrane helix</keyword>
<keyword evidence="2" id="KW-0472">Membrane</keyword>
<evidence type="ECO:0000256" key="1">
    <source>
        <dbReference type="SAM" id="MobiDB-lite"/>
    </source>
</evidence>
<evidence type="ECO:0000313" key="3">
    <source>
        <dbReference type="EMBL" id="SDS52698.1"/>
    </source>
</evidence>
<sequence length="229" mass="24520">MNPEEPLSDAPSPKATRQSRPRWLDPKLFLGILLVLASMALGARVISQSDKTAEIWAVKDDVTLAPTATLTQSQLVARKVRFTSQKDADRYVSATAQIPEGARMVREVGPGEFLPRDAWTDQADDQLLDTPIPVTAAGLPKSIHKGDRVDIYVVRANDDKFRPDRGILAASNVIVVDLPTGGGFGGGGDTSATVRVALDQMSKGFSLDQLVGDVSGGRAVIVKHVAPKR</sequence>
<evidence type="ECO:0000313" key="4">
    <source>
        <dbReference type="Proteomes" id="UP000198983"/>
    </source>
</evidence>
<feature type="transmembrane region" description="Helical" evidence="2">
    <location>
        <begin position="28"/>
        <end position="46"/>
    </location>
</feature>
<evidence type="ECO:0000256" key="2">
    <source>
        <dbReference type="SAM" id="Phobius"/>
    </source>
</evidence>
<gene>
    <name evidence="3" type="ORF">SAMN04489717_2974</name>
</gene>
<protein>
    <recommendedName>
        <fullName evidence="5">SAF domain-containing protein</fullName>
    </recommendedName>
</protein>
<dbReference type="Proteomes" id="UP000198983">
    <property type="component" value="Chromosome I"/>
</dbReference>
<proteinExistence type="predicted"/>
<feature type="region of interest" description="Disordered" evidence="1">
    <location>
        <begin position="1"/>
        <end position="20"/>
    </location>
</feature>
<accession>A0A1H1SXS7</accession>